<dbReference type="Gene3D" id="1.25.40.10">
    <property type="entry name" value="Tetratricopeptide repeat domain"/>
    <property type="match status" value="1"/>
</dbReference>
<dbReference type="EMBL" id="OX459118">
    <property type="protein sequence ID" value="CAI9091807.1"/>
    <property type="molecule type" value="Genomic_DNA"/>
</dbReference>
<sequence>MGKSVQSPARALQQFSRVITSNRIQRRSDCQIKPAVSKTRPTKPPSSSQSQPATRVGSPQQWPQLRAEYKNMEAINSKPKTSEQGQRLPLAEVVADCVKRWFQDTLKEAKAGDTSMQVLVSQMYHSGYGIPKDDQKGRAWMNKASRTRSSVWKVSDKRPGYNASDSDSDDTKPAAK</sequence>
<dbReference type="PANTHER" id="PTHR36792">
    <property type="entry name" value="EXPRESSED PROTEIN"/>
    <property type="match status" value="1"/>
</dbReference>
<organism evidence="2 3">
    <name type="scientific">Oldenlandia corymbosa var. corymbosa</name>
    <dbReference type="NCBI Taxonomy" id="529605"/>
    <lineage>
        <taxon>Eukaryota</taxon>
        <taxon>Viridiplantae</taxon>
        <taxon>Streptophyta</taxon>
        <taxon>Embryophyta</taxon>
        <taxon>Tracheophyta</taxon>
        <taxon>Spermatophyta</taxon>
        <taxon>Magnoliopsida</taxon>
        <taxon>eudicotyledons</taxon>
        <taxon>Gunneridae</taxon>
        <taxon>Pentapetalae</taxon>
        <taxon>asterids</taxon>
        <taxon>lamiids</taxon>
        <taxon>Gentianales</taxon>
        <taxon>Rubiaceae</taxon>
        <taxon>Rubioideae</taxon>
        <taxon>Spermacoceae</taxon>
        <taxon>Hedyotis-Oldenlandia complex</taxon>
        <taxon>Oldenlandia</taxon>
    </lineage>
</organism>
<proteinExistence type="predicted"/>
<reference evidence="2" key="1">
    <citation type="submission" date="2023-03" db="EMBL/GenBank/DDBJ databases">
        <authorList>
            <person name="Julca I."/>
        </authorList>
    </citation>
    <scope>NUCLEOTIDE SEQUENCE</scope>
</reference>
<dbReference type="AlphaFoldDB" id="A0AAV1C8R7"/>
<evidence type="ECO:0000313" key="3">
    <source>
        <dbReference type="Proteomes" id="UP001161247"/>
    </source>
</evidence>
<gene>
    <name evidence="2" type="ORF">OLC1_LOCUS3637</name>
</gene>
<keyword evidence="3" id="KW-1185">Reference proteome</keyword>
<protein>
    <submittedName>
        <fullName evidence="2">OLC1v1026922C1</fullName>
    </submittedName>
</protein>
<evidence type="ECO:0000256" key="1">
    <source>
        <dbReference type="SAM" id="MobiDB-lite"/>
    </source>
</evidence>
<dbReference type="Proteomes" id="UP001161247">
    <property type="component" value="Chromosome 1"/>
</dbReference>
<dbReference type="SUPFAM" id="SSF81901">
    <property type="entry name" value="HCP-like"/>
    <property type="match status" value="1"/>
</dbReference>
<feature type="region of interest" description="Disordered" evidence="1">
    <location>
        <begin position="16"/>
        <end position="66"/>
    </location>
</feature>
<accession>A0AAV1C8R7</accession>
<name>A0AAV1C8R7_OLDCO</name>
<dbReference type="PANTHER" id="PTHR36792:SF15">
    <property type="entry name" value="SEL1 REPEAT-CONTAINING PROTEIN"/>
    <property type="match status" value="1"/>
</dbReference>
<evidence type="ECO:0000313" key="2">
    <source>
        <dbReference type="EMBL" id="CAI9091807.1"/>
    </source>
</evidence>
<dbReference type="InterPro" id="IPR011990">
    <property type="entry name" value="TPR-like_helical_dom_sf"/>
</dbReference>
<feature type="region of interest" description="Disordered" evidence="1">
    <location>
        <begin position="129"/>
        <end position="176"/>
    </location>
</feature>